<comment type="caution">
    <text evidence="1">The sequence shown here is derived from an EMBL/GenBank/DDBJ whole genome shotgun (WGS) entry which is preliminary data.</text>
</comment>
<sequence length="713" mass="81914">MDDLVRNGRKLYAAREFGKALINFTRAMHMCPCNKSQKRKRCTCKDYEAVASRDGSIYDEAMFTCTCDASKLFSKCEDVVHLAALDSRAATFEALRELDRAEADAKWMLELAPGLPHADRVQGYLRFGKIARLRKNAWLAWKIYSAGADANKHTSLESSPQLQVWTAVRNPCMSPMLTKTDQKLKEMLQPLQMRFKRKDPLNLPLELVHQIFGSLSIVDLTYVVNIFLNISIMPFLNRFARKCLRVSRAWKHILTSGQSISLWRQLVFLEPLPRPPSVRAIKALVERSGRTVRDIVVRKTSMFKLNQEKLAALLWHSKTLEHLDITHSFETLFPFPNQPGSYRKLRSLTMNYDYERLAASAVAEPFNLRPLEFISLVAANSLEHLDLINIPPEWCLRDALPDFPRLKTLRLEQRTGAYATIPFPIFELASKSRRLEQLCLDSFFLRQGPSPLMRDWHTHWVDLKVFAYRLPVLRRSINPLETFTCVMLVNSIQLGNGFRHLELDIPYDNHLGTDTNGFLYSVRESMTPALAETISRMPRLRQFAQLRSLRLNKLSQSPRTMQNLLQDAIANGKFRDLDIVFPLDDARHPEGFTSVQHLRGYDWLRGLETIRDIGLLHFNFPLYPTRDDDDPLPAFLGTFPNLDIVSLASDHVTDSSFYHLVTRIVAETSVKTIYQTCVQGSTMDRIGVEGAQLGVEIIWGERPRQWPVPLEEE</sequence>
<dbReference type="InterPro" id="IPR011990">
    <property type="entry name" value="TPR-like_helical_dom_sf"/>
</dbReference>
<dbReference type="SUPFAM" id="SSF52047">
    <property type="entry name" value="RNI-like"/>
    <property type="match status" value="1"/>
</dbReference>
<dbReference type="OrthoDB" id="629492at2759"/>
<evidence type="ECO:0000313" key="2">
    <source>
        <dbReference type="Proteomes" id="UP000253664"/>
    </source>
</evidence>
<dbReference type="STRING" id="1330021.A0A367LFZ0"/>
<organism evidence="1 2">
    <name type="scientific">Ophiocordyceps polyrhachis-furcata BCC 54312</name>
    <dbReference type="NCBI Taxonomy" id="1330021"/>
    <lineage>
        <taxon>Eukaryota</taxon>
        <taxon>Fungi</taxon>
        <taxon>Dikarya</taxon>
        <taxon>Ascomycota</taxon>
        <taxon>Pezizomycotina</taxon>
        <taxon>Sordariomycetes</taxon>
        <taxon>Hypocreomycetidae</taxon>
        <taxon>Hypocreales</taxon>
        <taxon>Ophiocordycipitaceae</taxon>
        <taxon>Ophiocordyceps</taxon>
    </lineage>
</organism>
<dbReference type="InterPro" id="IPR032675">
    <property type="entry name" value="LRR_dom_sf"/>
</dbReference>
<gene>
    <name evidence="1" type="ORF">L249_1032</name>
</gene>
<dbReference type="Gene3D" id="1.25.40.10">
    <property type="entry name" value="Tetratricopeptide repeat domain"/>
    <property type="match status" value="1"/>
</dbReference>
<keyword evidence="2" id="KW-1185">Reference proteome</keyword>
<evidence type="ECO:0000313" key="1">
    <source>
        <dbReference type="EMBL" id="RCI13307.1"/>
    </source>
</evidence>
<evidence type="ECO:0008006" key="3">
    <source>
        <dbReference type="Google" id="ProtNLM"/>
    </source>
</evidence>
<reference evidence="1 2" key="1">
    <citation type="journal article" date="2015" name="BMC Genomics">
        <title>Insights from the genome of Ophiocordyceps polyrhachis-furcata to pathogenicity and host specificity in insect fungi.</title>
        <authorList>
            <person name="Wichadakul D."/>
            <person name="Kobmoo N."/>
            <person name="Ingsriswang S."/>
            <person name="Tangphatsornruang S."/>
            <person name="Chantasingh D."/>
            <person name="Luangsa-ard J.J."/>
            <person name="Eurwilaichitr L."/>
        </authorList>
    </citation>
    <scope>NUCLEOTIDE SEQUENCE [LARGE SCALE GENOMIC DNA]</scope>
    <source>
        <strain evidence="1 2">BCC 54312</strain>
    </source>
</reference>
<name>A0A367LFZ0_9HYPO</name>
<accession>A0A367LFZ0</accession>
<dbReference type="AlphaFoldDB" id="A0A367LFZ0"/>
<proteinExistence type="predicted"/>
<protein>
    <recommendedName>
        <fullName evidence="3">F-box domain-containing protein</fullName>
    </recommendedName>
</protein>
<dbReference type="EMBL" id="LKCN02000007">
    <property type="protein sequence ID" value="RCI13307.1"/>
    <property type="molecule type" value="Genomic_DNA"/>
</dbReference>
<dbReference type="Proteomes" id="UP000253664">
    <property type="component" value="Unassembled WGS sequence"/>
</dbReference>
<dbReference type="SUPFAM" id="SSF48452">
    <property type="entry name" value="TPR-like"/>
    <property type="match status" value="1"/>
</dbReference>
<dbReference type="Gene3D" id="3.80.10.10">
    <property type="entry name" value="Ribonuclease Inhibitor"/>
    <property type="match status" value="1"/>
</dbReference>